<dbReference type="AlphaFoldDB" id="A0A6A5THA2"/>
<gene>
    <name evidence="1" type="ORF">CC80DRAFT_193108</name>
</gene>
<evidence type="ECO:0000313" key="1">
    <source>
        <dbReference type="EMBL" id="KAF1951748.1"/>
    </source>
</evidence>
<accession>A0A6A5THA2</accession>
<protein>
    <recommendedName>
        <fullName evidence="3">AA1-like domain-containing protein</fullName>
    </recommendedName>
</protein>
<name>A0A6A5THA2_9PLEO</name>
<keyword evidence="2" id="KW-1185">Reference proteome</keyword>
<sequence length="183" mass="20741">MRQLLPPPFVHADNFPNFHFFAQLLLPKIHTPNFPKMILLLLPLLATLLPLTFAHPATLPNPPTWTISNFAALTTPNWSRASFTFQDAGPLESNMVILDCKIEHPIYRDKFMACDAKMRLMFKLSESEITLRRTFSLPSGQRVTGTAPQSTNWAEGGNQTSGEDWTFYSRMEEWPFAVTMIAG</sequence>
<evidence type="ECO:0008006" key="3">
    <source>
        <dbReference type="Google" id="ProtNLM"/>
    </source>
</evidence>
<evidence type="ECO:0000313" key="2">
    <source>
        <dbReference type="Proteomes" id="UP000800035"/>
    </source>
</evidence>
<reference evidence="1" key="1">
    <citation type="journal article" date="2020" name="Stud. Mycol.">
        <title>101 Dothideomycetes genomes: a test case for predicting lifestyles and emergence of pathogens.</title>
        <authorList>
            <person name="Haridas S."/>
            <person name="Albert R."/>
            <person name="Binder M."/>
            <person name="Bloem J."/>
            <person name="Labutti K."/>
            <person name="Salamov A."/>
            <person name="Andreopoulos B."/>
            <person name="Baker S."/>
            <person name="Barry K."/>
            <person name="Bills G."/>
            <person name="Bluhm B."/>
            <person name="Cannon C."/>
            <person name="Castanera R."/>
            <person name="Culley D."/>
            <person name="Daum C."/>
            <person name="Ezra D."/>
            <person name="Gonzalez J."/>
            <person name="Henrissat B."/>
            <person name="Kuo A."/>
            <person name="Liang C."/>
            <person name="Lipzen A."/>
            <person name="Lutzoni F."/>
            <person name="Magnuson J."/>
            <person name="Mondo S."/>
            <person name="Nolan M."/>
            <person name="Ohm R."/>
            <person name="Pangilinan J."/>
            <person name="Park H.-J."/>
            <person name="Ramirez L."/>
            <person name="Alfaro M."/>
            <person name="Sun H."/>
            <person name="Tritt A."/>
            <person name="Yoshinaga Y."/>
            <person name="Zwiers L.-H."/>
            <person name="Turgeon B."/>
            <person name="Goodwin S."/>
            <person name="Spatafora J."/>
            <person name="Crous P."/>
            <person name="Grigoriev I."/>
        </authorList>
    </citation>
    <scope>NUCLEOTIDE SEQUENCE</scope>
    <source>
        <strain evidence="1">CBS 675.92</strain>
    </source>
</reference>
<proteinExistence type="predicted"/>
<dbReference type="Proteomes" id="UP000800035">
    <property type="component" value="Unassembled WGS sequence"/>
</dbReference>
<dbReference type="EMBL" id="ML977015">
    <property type="protein sequence ID" value="KAF1951748.1"/>
    <property type="molecule type" value="Genomic_DNA"/>
</dbReference>
<organism evidence="1 2">
    <name type="scientific">Byssothecium circinans</name>
    <dbReference type="NCBI Taxonomy" id="147558"/>
    <lineage>
        <taxon>Eukaryota</taxon>
        <taxon>Fungi</taxon>
        <taxon>Dikarya</taxon>
        <taxon>Ascomycota</taxon>
        <taxon>Pezizomycotina</taxon>
        <taxon>Dothideomycetes</taxon>
        <taxon>Pleosporomycetidae</taxon>
        <taxon>Pleosporales</taxon>
        <taxon>Massarineae</taxon>
        <taxon>Massarinaceae</taxon>
        <taxon>Byssothecium</taxon>
    </lineage>
</organism>
<dbReference type="OrthoDB" id="3795775at2759"/>